<dbReference type="Proteomes" id="UP000323142">
    <property type="component" value="Unassembled WGS sequence"/>
</dbReference>
<evidence type="ECO:0000313" key="2">
    <source>
        <dbReference type="EMBL" id="KAA2235854.1"/>
    </source>
</evidence>
<dbReference type="EMBL" id="VUOA01000032">
    <property type="protein sequence ID" value="KAA2235854.1"/>
    <property type="molecule type" value="Genomic_DNA"/>
</dbReference>
<reference evidence="2 3" key="1">
    <citation type="submission" date="2019-09" db="EMBL/GenBank/DDBJ databases">
        <title>Salinarimonas rosea gen. nov., sp. nov., a new member of the a-2 subgroup of the Proteobacteria.</title>
        <authorList>
            <person name="Liu J."/>
        </authorList>
    </citation>
    <scope>NUCLEOTIDE SEQUENCE [LARGE SCALE GENOMIC DNA]</scope>
    <source>
        <strain evidence="2 3">BN140002</strain>
    </source>
</reference>
<comment type="caution">
    <text evidence="2">The sequence shown here is derived from an EMBL/GenBank/DDBJ whole genome shotgun (WGS) entry which is preliminary data.</text>
</comment>
<dbReference type="RefSeq" id="WP_149819927.1">
    <property type="nucleotide sequence ID" value="NZ_VUOA01000032.1"/>
</dbReference>
<feature type="transmembrane region" description="Helical" evidence="1">
    <location>
        <begin position="33"/>
        <end position="56"/>
    </location>
</feature>
<proteinExistence type="predicted"/>
<keyword evidence="1" id="KW-1133">Transmembrane helix</keyword>
<name>A0A5B2VA37_9HYPH</name>
<keyword evidence="1" id="KW-0472">Membrane</keyword>
<protein>
    <submittedName>
        <fullName evidence="2">Uncharacterized protein</fullName>
    </submittedName>
</protein>
<evidence type="ECO:0000256" key="1">
    <source>
        <dbReference type="SAM" id="Phobius"/>
    </source>
</evidence>
<sequence>MRVGYWFVAALLVFGLASGLAIASTPGLRDGPVPPLIWIVAFALVVDLALMPLARAGRIGPITMNERAVGVIGAGIVQTLIAGALPLS</sequence>
<reference evidence="2 3" key="2">
    <citation type="submission" date="2019-09" db="EMBL/GenBank/DDBJ databases">
        <authorList>
            <person name="Jin C."/>
        </authorList>
    </citation>
    <scope>NUCLEOTIDE SEQUENCE [LARGE SCALE GENOMIC DNA]</scope>
    <source>
        <strain evidence="2 3">BN140002</strain>
    </source>
</reference>
<evidence type="ECO:0000313" key="3">
    <source>
        <dbReference type="Proteomes" id="UP000323142"/>
    </source>
</evidence>
<keyword evidence="3" id="KW-1185">Reference proteome</keyword>
<gene>
    <name evidence="2" type="ORF">F0L46_17585</name>
</gene>
<keyword evidence="1" id="KW-0812">Transmembrane</keyword>
<accession>A0A5B2VA37</accession>
<organism evidence="2 3">
    <name type="scientific">Salinarimonas soli</name>
    <dbReference type="NCBI Taxonomy" id="1638099"/>
    <lineage>
        <taxon>Bacteria</taxon>
        <taxon>Pseudomonadati</taxon>
        <taxon>Pseudomonadota</taxon>
        <taxon>Alphaproteobacteria</taxon>
        <taxon>Hyphomicrobiales</taxon>
        <taxon>Salinarimonadaceae</taxon>
        <taxon>Salinarimonas</taxon>
    </lineage>
</organism>
<feature type="transmembrane region" description="Helical" evidence="1">
    <location>
        <begin position="68"/>
        <end position="87"/>
    </location>
</feature>
<dbReference type="OrthoDB" id="9950334at2"/>
<dbReference type="AlphaFoldDB" id="A0A5B2VA37"/>